<dbReference type="EMBL" id="JBHSMQ010000008">
    <property type="protein sequence ID" value="MFC5457036.1"/>
    <property type="molecule type" value="Genomic_DNA"/>
</dbReference>
<feature type="chain" id="PRO_5046242371" evidence="2">
    <location>
        <begin position="18"/>
        <end position="294"/>
    </location>
</feature>
<proteinExistence type="predicted"/>
<dbReference type="PANTHER" id="PTHR47572">
    <property type="entry name" value="LIPOPROTEIN-RELATED"/>
    <property type="match status" value="1"/>
</dbReference>
<sequence length="294" mass="31686">MKRTLLALCLLSSTLFAQDTSLHDYLIEGEPWREVAGGYVFTDGLCCDAAGNLFFTDVKGGKGIYKLDAATGKVDLFLDSLPGISGLQIGPDGKFYACHNKEGRIIAISMKGEVEVLLTGVKCNDLVVSKSGNLYFTETPTQRIHLITKDKKHVVADEGHVVKPNGITISADERTLAVSEYGGKHVWTWRIEDDGSLTGGAPYMTMWLPVGKESAAGDGSTTEANGRYFVTTELGVQIFDTAGRLSGIIAKPDPLGKVVSVEFAGKDHDILYVAGGEKVYGRKVKVKGYFGKPQ</sequence>
<gene>
    <name evidence="4" type="ORF">ACFQDI_19370</name>
</gene>
<reference evidence="5" key="1">
    <citation type="journal article" date="2019" name="Int. J. Syst. Evol. Microbiol.">
        <title>The Global Catalogue of Microorganisms (GCM) 10K type strain sequencing project: providing services to taxonomists for standard genome sequencing and annotation.</title>
        <authorList>
            <consortium name="The Broad Institute Genomics Platform"/>
            <consortium name="The Broad Institute Genome Sequencing Center for Infectious Disease"/>
            <person name="Wu L."/>
            <person name="Ma J."/>
        </authorList>
    </citation>
    <scope>NUCLEOTIDE SEQUENCE [LARGE SCALE GENOMIC DNA]</scope>
    <source>
        <strain evidence="5">CGMCC 4.1469</strain>
    </source>
</reference>
<keyword evidence="1" id="KW-0378">Hydrolase</keyword>
<evidence type="ECO:0000256" key="2">
    <source>
        <dbReference type="SAM" id="SignalP"/>
    </source>
</evidence>
<evidence type="ECO:0000313" key="4">
    <source>
        <dbReference type="EMBL" id="MFC5457036.1"/>
    </source>
</evidence>
<dbReference type="InterPro" id="IPR051262">
    <property type="entry name" value="SMP-30/CGR1_Lactonase"/>
</dbReference>
<dbReference type="SUPFAM" id="SSF63829">
    <property type="entry name" value="Calcium-dependent phosphotriesterase"/>
    <property type="match status" value="1"/>
</dbReference>
<keyword evidence="5" id="KW-1185">Reference proteome</keyword>
<feature type="domain" description="SMP-30/Gluconolactonase/LRE-like region" evidence="3">
    <location>
        <begin position="45"/>
        <end position="274"/>
    </location>
</feature>
<name>A0ABW0KX84_9BACT</name>
<dbReference type="Gene3D" id="2.120.10.30">
    <property type="entry name" value="TolB, C-terminal domain"/>
    <property type="match status" value="1"/>
</dbReference>
<evidence type="ECO:0000256" key="1">
    <source>
        <dbReference type="ARBA" id="ARBA00022801"/>
    </source>
</evidence>
<dbReference type="Pfam" id="PF08450">
    <property type="entry name" value="SGL"/>
    <property type="match status" value="1"/>
</dbReference>
<evidence type="ECO:0000313" key="5">
    <source>
        <dbReference type="Proteomes" id="UP001596052"/>
    </source>
</evidence>
<protein>
    <submittedName>
        <fullName evidence="4">SMP-30/gluconolactonase/LRE family protein</fullName>
    </submittedName>
</protein>
<dbReference type="Proteomes" id="UP001596052">
    <property type="component" value="Unassembled WGS sequence"/>
</dbReference>
<evidence type="ECO:0000259" key="3">
    <source>
        <dbReference type="Pfam" id="PF08450"/>
    </source>
</evidence>
<organism evidence="4 5">
    <name type="scientific">Prosthecobacter fluviatilis</name>
    <dbReference type="NCBI Taxonomy" id="445931"/>
    <lineage>
        <taxon>Bacteria</taxon>
        <taxon>Pseudomonadati</taxon>
        <taxon>Verrucomicrobiota</taxon>
        <taxon>Verrucomicrobiia</taxon>
        <taxon>Verrucomicrobiales</taxon>
        <taxon>Verrucomicrobiaceae</taxon>
        <taxon>Prosthecobacter</taxon>
    </lineage>
</organism>
<keyword evidence="2" id="KW-0732">Signal</keyword>
<comment type="caution">
    <text evidence="4">The sequence shown here is derived from an EMBL/GenBank/DDBJ whole genome shotgun (WGS) entry which is preliminary data.</text>
</comment>
<dbReference type="InterPro" id="IPR013658">
    <property type="entry name" value="SGL"/>
</dbReference>
<feature type="signal peptide" evidence="2">
    <location>
        <begin position="1"/>
        <end position="17"/>
    </location>
</feature>
<accession>A0ABW0KX84</accession>
<dbReference type="InterPro" id="IPR011042">
    <property type="entry name" value="6-blade_b-propeller_TolB-like"/>
</dbReference>
<dbReference type="PANTHER" id="PTHR47572:SF4">
    <property type="entry name" value="LACTONASE DRP35"/>
    <property type="match status" value="1"/>
</dbReference>
<dbReference type="RefSeq" id="WP_377169907.1">
    <property type="nucleotide sequence ID" value="NZ_JBHSMQ010000008.1"/>
</dbReference>